<feature type="domain" description="FBD" evidence="1">
    <location>
        <begin position="110"/>
        <end position="168"/>
    </location>
</feature>
<dbReference type="PANTHER" id="PTHR31900:SF34">
    <property type="entry name" value="EMB|CAB62440.1-RELATED"/>
    <property type="match status" value="1"/>
</dbReference>
<proteinExistence type="predicted"/>
<dbReference type="GeneID" id="104784028"/>
<dbReference type="RefSeq" id="XP_010507409.1">
    <property type="nucleotide sequence ID" value="XM_010509107.1"/>
</dbReference>
<dbReference type="InterPro" id="IPR006566">
    <property type="entry name" value="FBD"/>
</dbReference>
<evidence type="ECO:0000313" key="3">
    <source>
        <dbReference type="RefSeq" id="XP_010507409.1"/>
    </source>
</evidence>
<dbReference type="PANTHER" id="PTHR31900">
    <property type="entry name" value="F-BOX/RNI SUPERFAMILY PROTEIN-RELATED"/>
    <property type="match status" value="1"/>
</dbReference>
<evidence type="ECO:0000259" key="1">
    <source>
        <dbReference type="SMART" id="SM00579"/>
    </source>
</evidence>
<dbReference type="SMART" id="SM00579">
    <property type="entry name" value="FBD"/>
    <property type="match status" value="1"/>
</dbReference>
<reference evidence="3" key="2">
    <citation type="submission" date="2025-08" db="UniProtKB">
        <authorList>
            <consortium name="RefSeq"/>
        </authorList>
    </citation>
    <scope>IDENTIFICATION</scope>
    <source>
        <tissue evidence="3">Leaf</tissue>
    </source>
</reference>
<dbReference type="Proteomes" id="UP000694864">
    <property type="component" value="Chromosome 4"/>
</dbReference>
<accession>A0ABM0YXF5</accession>
<name>A0ABM0YXF5_CAMSA</name>
<organism evidence="2 3">
    <name type="scientific">Camelina sativa</name>
    <name type="common">False flax</name>
    <name type="synonym">Myagrum sativum</name>
    <dbReference type="NCBI Taxonomy" id="90675"/>
    <lineage>
        <taxon>Eukaryota</taxon>
        <taxon>Viridiplantae</taxon>
        <taxon>Streptophyta</taxon>
        <taxon>Embryophyta</taxon>
        <taxon>Tracheophyta</taxon>
        <taxon>Spermatophyta</taxon>
        <taxon>Magnoliopsida</taxon>
        <taxon>eudicotyledons</taxon>
        <taxon>Gunneridae</taxon>
        <taxon>Pentapetalae</taxon>
        <taxon>rosids</taxon>
        <taxon>malvids</taxon>
        <taxon>Brassicales</taxon>
        <taxon>Brassicaceae</taxon>
        <taxon>Camelineae</taxon>
        <taxon>Camelina</taxon>
    </lineage>
</organism>
<keyword evidence="2" id="KW-1185">Reference proteome</keyword>
<dbReference type="Pfam" id="PF08387">
    <property type="entry name" value="FBD"/>
    <property type="match status" value="1"/>
</dbReference>
<evidence type="ECO:0000313" key="2">
    <source>
        <dbReference type="Proteomes" id="UP000694864"/>
    </source>
</evidence>
<gene>
    <name evidence="3" type="primary">LOC104784028</name>
</gene>
<protein>
    <submittedName>
        <fullName evidence="3">F-box/FBD/LRR-repeat protein At3g52680</fullName>
    </submittedName>
</protein>
<reference evidence="2" key="1">
    <citation type="journal article" date="2014" name="Nat. Commun.">
        <title>The emerging biofuel crop Camelina sativa retains a highly undifferentiated hexaploid genome structure.</title>
        <authorList>
            <person name="Kagale S."/>
            <person name="Koh C."/>
            <person name="Nixon J."/>
            <person name="Bollina V."/>
            <person name="Clarke W.E."/>
            <person name="Tuteja R."/>
            <person name="Spillane C."/>
            <person name="Robinson S.J."/>
            <person name="Links M.G."/>
            <person name="Clarke C."/>
            <person name="Higgins E.E."/>
            <person name="Huebert T."/>
            <person name="Sharpe A.G."/>
            <person name="Parkin I.A."/>
        </authorList>
    </citation>
    <scope>NUCLEOTIDE SEQUENCE [LARGE SCALE GENOMIC DNA]</scope>
    <source>
        <strain evidence="2">cv. DH55</strain>
    </source>
</reference>
<dbReference type="InterPro" id="IPR050232">
    <property type="entry name" value="FBL13/AtMIF1-like"/>
</dbReference>
<sequence length="173" mass="20312">MIENAPVLVEAKIREVSYIANENIVGSLTSVKRLFLDLSPLEIKFPADSIFYQLVHPKMYTCKEEWWNLLTLMLNSSPKLQFLKLTNEKRKFRKHGLVGRRWNEAKNVPECLLSHLKMFVWTRYRWDSSFSTRPIDSKEHNKLEERCKTLKELDGVVRASISCHLVFVVDSVE</sequence>